<dbReference type="Pfam" id="PF14258">
    <property type="entry name" value="DUF4350"/>
    <property type="match status" value="1"/>
</dbReference>
<dbReference type="OrthoDB" id="372296at2157"/>
<dbReference type="InterPro" id="IPR025646">
    <property type="entry name" value="DUF4350"/>
</dbReference>
<dbReference type="GeneID" id="56077369"/>
<dbReference type="EMBL" id="CP058910">
    <property type="protein sequence ID" value="QLH76857.1"/>
    <property type="molecule type" value="Genomic_DNA"/>
</dbReference>
<organism evidence="2 3">
    <name type="scientific">Halosimplex rubrum</name>
    <dbReference type="NCBI Taxonomy" id="869889"/>
    <lineage>
        <taxon>Archaea</taxon>
        <taxon>Methanobacteriati</taxon>
        <taxon>Methanobacteriota</taxon>
        <taxon>Stenosarchaea group</taxon>
        <taxon>Halobacteria</taxon>
        <taxon>Halobacteriales</taxon>
        <taxon>Haloarculaceae</taxon>
        <taxon>Halosimplex</taxon>
    </lineage>
</organism>
<evidence type="ECO:0000259" key="1">
    <source>
        <dbReference type="Pfam" id="PF14258"/>
    </source>
</evidence>
<evidence type="ECO:0000313" key="3">
    <source>
        <dbReference type="Proteomes" id="UP000509667"/>
    </source>
</evidence>
<reference evidence="2 3" key="1">
    <citation type="submission" date="2020-07" db="EMBL/GenBank/DDBJ databases">
        <title>Halosimplex pelagicum sp. nov. and Halosimplex rubrum sp. nov., isolated from salted brown alga Laminaria, and emended description of the genus Halosimplex.</title>
        <authorList>
            <person name="Cui H."/>
        </authorList>
    </citation>
    <scope>NUCLEOTIDE SEQUENCE [LARGE SCALE GENOMIC DNA]</scope>
    <source>
        <strain evidence="2 3">R27</strain>
    </source>
</reference>
<gene>
    <name evidence="2" type="ORF">HZS55_05860</name>
</gene>
<feature type="domain" description="DUF4350" evidence="1">
    <location>
        <begin position="37"/>
        <end position="251"/>
    </location>
</feature>
<protein>
    <submittedName>
        <fullName evidence="2">DUF4350 domain-containing protein</fullName>
    </submittedName>
</protein>
<proteinExistence type="predicted"/>
<evidence type="ECO:0000313" key="2">
    <source>
        <dbReference type="EMBL" id="QLH76857.1"/>
    </source>
</evidence>
<sequence>MAFDDYDYPRVAVLVLLVAVNLALVGAMTTSSAAYGPYNGEWDGADTLRTSASESAEVDLATTTDRYGELSAGESLAVVLAPSEPTDGEAAQVQSFVSRGGTLVVAGESPNATDPYLDAVGSSVRVNGTQLRDDQNNYRGPQLPVANNVSDHNLTEGVESVTLNDGTALEPSDAPSFNESDVTPLINSSTVAYLDSNGNETYDTGEPFGSLPVATVEPEGEGHIVAVSDPSAFTNAMLDREGNQAFLAALLDGREHVLLDYSQHSSLPPLVYALITVRTNAPLQLLVSVLAFGAFGTYVNRGRLFAAAESALGRDGDEFDIDDITLDEAAVKALIEDRHPDWDEEYADRVTEAIIRQREGPRNDD</sequence>
<dbReference type="AlphaFoldDB" id="A0A7D5NZG4"/>
<dbReference type="Proteomes" id="UP000509667">
    <property type="component" value="Chromosome"/>
</dbReference>
<name>A0A7D5NZG4_9EURY</name>
<accession>A0A7D5NZG4</accession>
<keyword evidence="3" id="KW-1185">Reference proteome</keyword>
<dbReference type="RefSeq" id="WP_179910791.1">
    <property type="nucleotide sequence ID" value="NZ_CP058910.1"/>
</dbReference>
<dbReference type="KEGG" id="hrr:HZS55_05860"/>